<keyword evidence="9" id="KW-1185">Reference proteome</keyword>
<comment type="subcellular location">
    <subcellularLocation>
        <location evidence="1">Cytoplasm</location>
    </subcellularLocation>
    <subcellularLocation>
        <location evidence="8">Nucleus</location>
    </subcellularLocation>
</comment>
<accession>A0ABM1B4I5</accession>
<dbReference type="Pfam" id="PF05652">
    <property type="entry name" value="DcpS"/>
    <property type="match status" value="1"/>
</dbReference>
<keyword evidence="6" id="KW-0597">Phosphoprotein</keyword>
<dbReference type="EC" id="3.6.1.59" evidence="3 8"/>
<name>A0ABM1B4I5_LIMPO</name>
<dbReference type="RefSeq" id="XP_013774663.1">
    <property type="nucleotide sequence ID" value="XM_013919209.2"/>
</dbReference>
<keyword evidence="5" id="KW-0963">Cytoplasm</keyword>
<organism evidence="9 10">
    <name type="scientific">Limulus polyphemus</name>
    <name type="common">Atlantic horseshoe crab</name>
    <dbReference type="NCBI Taxonomy" id="6850"/>
    <lineage>
        <taxon>Eukaryota</taxon>
        <taxon>Metazoa</taxon>
        <taxon>Ecdysozoa</taxon>
        <taxon>Arthropoda</taxon>
        <taxon>Chelicerata</taxon>
        <taxon>Merostomata</taxon>
        <taxon>Xiphosura</taxon>
        <taxon>Limulidae</taxon>
        <taxon>Limulus</taxon>
    </lineage>
</organism>
<dbReference type="RefSeq" id="XP_013774665.1">
    <property type="nucleotide sequence ID" value="XM_013919211.2"/>
</dbReference>
<dbReference type="Gene3D" id="3.30.428.10">
    <property type="entry name" value="HIT-like"/>
    <property type="match status" value="1"/>
</dbReference>
<dbReference type="PANTHER" id="PTHR12978:SF0">
    <property type="entry name" value="M7GPPPX DIPHOSPHATASE"/>
    <property type="match status" value="1"/>
</dbReference>
<reference evidence="10 11" key="1">
    <citation type="submission" date="2025-05" db="UniProtKB">
        <authorList>
            <consortium name="RefSeq"/>
        </authorList>
    </citation>
    <scope>IDENTIFICATION</scope>
    <source>
        <tissue evidence="10 11">Muscle</tissue>
    </source>
</reference>
<dbReference type="InterPro" id="IPR019808">
    <property type="entry name" value="Histidine_triad_CS"/>
</dbReference>
<evidence type="ECO:0000256" key="8">
    <source>
        <dbReference type="PIRNR" id="PIRNR028973"/>
    </source>
</evidence>
<dbReference type="PROSITE" id="PS00892">
    <property type="entry name" value="HIT_1"/>
    <property type="match status" value="1"/>
</dbReference>
<evidence type="ECO:0000256" key="4">
    <source>
        <dbReference type="ARBA" id="ARBA00015636"/>
    </source>
</evidence>
<evidence type="ECO:0000313" key="12">
    <source>
        <dbReference type="RefSeq" id="XP_022241789.1"/>
    </source>
</evidence>
<dbReference type="Proteomes" id="UP000694941">
    <property type="component" value="Unplaced"/>
</dbReference>
<dbReference type="InterPro" id="IPR008594">
    <property type="entry name" value="DcpS/DCS2"/>
</dbReference>
<evidence type="ECO:0000256" key="1">
    <source>
        <dbReference type="ARBA" id="ARBA00004496"/>
    </source>
</evidence>
<comment type="function">
    <text evidence="8">Decapping scavenger enzyme that catalyzes the cleavage of a residual cap structure following the degradation of mRNAs by the 3'-&gt;5' exosome-mediated mRNA decay pathway.</text>
</comment>
<dbReference type="Gene3D" id="3.30.200.40">
    <property type="entry name" value="Scavenger mRNA decapping enzyme, N-terminal domain"/>
    <property type="match status" value="1"/>
</dbReference>
<dbReference type="PANTHER" id="PTHR12978">
    <property type="entry name" value="HISTIDINE TRIAD HIT PROTEIN MEMBER"/>
    <property type="match status" value="1"/>
</dbReference>
<evidence type="ECO:0000256" key="5">
    <source>
        <dbReference type="ARBA" id="ARBA00022490"/>
    </source>
</evidence>
<evidence type="ECO:0000313" key="10">
    <source>
        <dbReference type="RefSeq" id="XP_013774663.1"/>
    </source>
</evidence>
<keyword evidence="8" id="KW-0507">mRNA processing</keyword>
<dbReference type="SUPFAM" id="SSF54197">
    <property type="entry name" value="HIT-like"/>
    <property type="match status" value="1"/>
</dbReference>
<dbReference type="GeneID" id="106459581"/>
<dbReference type="RefSeq" id="XP_022241790.1">
    <property type="nucleotide sequence ID" value="XM_022386082.1"/>
</dbReference>
<keyword evidence="8" id="KW-0539">Nucleus</keyword>
<dbReference type="Pfam" id="PF11969">
    <property type="entry name" value="DcpS_C"/>
    <property type="match status" value="1"/>
</dbReference>
<sequence>MEALRKQVSDVAGEGDEVVANENKKIKLSSEVEVKRTSVSVHENISSFENFHLTKILNQNSSTKSIFVEGRFGNDIRPAVILLEKTSFVDEAIKKMLCKDMTVKQQFHNDIYGSYEGFPSAEFNGVKTTIIHPATEKHIQKYSSHPAYLVQETPEVYKNVIEPHIQSQQFSMQWVYNILDHKSEADRIVFEDKDPILGFILLPDLKWDMKHIDNLYLVAICHRKDLHSLRDLTADHLQLLKSISEKGKQNIAKKFNIPEKQLRVYVHYQPSYYHFHVHFTALSFDAPGSHVERAHLLDMVIQNIQMVPDYYQKATLVYAMRENDPLYTKLQEANVL</sequence>
<dbReference type="InterPro" id="IPR011145">
    <property type="entry name" value="Scavenger_mRNA_decap_enz_N"/>
</dbReference>
<gene>
    <name evidence="10 11 12 13" type="primary">LOC106459581</name>
</gene>
<proteinExistence type="inferred from homology"/>
<keyword evidence="8" id="KW-0378">Hydrolase</keyword>
<evidence type="ECO:0000256" key="7">
    <source>
        <dbReference type="ARBA" id="ARBA00048222"/>
    </source>
</evidence>
<protein>
    <recommendedName>
        <fullName evidence="4 8">m7GpppX diphosphatase</fullName>
        <ecNumber evidence="3 8">3.6.1.59</ecNumber>
    </recommendedName>
</protein>
<dbReference type="InterPro" id="IPR036265">
    <property type="entry name" value="HIT-like_sf"/>
</dbReference>
<dbReference type="RefSeq" id="XP_022241789.1">
    <property type="nucleotide sequence ID" value="XM_022386081.1"/>
</dbReference>
<dbReference type="PIRSF" id="PIRSF028973">
    <property type="entry name" value="Scavenger_mRNA_decap_enz"/>
    <property type="match status" value="1"/>
</dbReference>
<evidence type="ECO:0000256" key="3">
    <source>
        <dbReference type="ARBA" id="ARBA00012520"/>
    </source>
</evidence>
<evidence type="ECO:0000256" key="2">
    <source>
        <dbReference type="ARBA" id="ARBA00010208"/>
    </source>
</evidence>
<dbReference type="SUPFAM" id="SSF102860">
    <property type="entry name" value="mRNA decapping enzyme DcpS N-terminal domain"/>
    <property type="match status" value="1"/>
</dbReference>
<evidence type="ECO:0000256" key="6">
    <source>
        <dbReference type="ARBA" id="ARBA00022553"/>
    </source>
</evidence>
<evidence type="ECO:0000313" key="13">
    <source>
        <dbReference type="RefSeq" id="XP_022241790.1"/>
    </source>
</evidence>
<evidence type="ECO:0000313" key="9">
    <source>
        <dbReference type="Proteomes" id="UP000694941"/>
    </source>
</evidence>
<comment type="similarity">
    <text evidence="2 8">Belongs to the HIT family.</text>
</comment>
<comment type="catalytic activity">
    <reaction evidence="7 8">
        <text>a 5'-end (N(7)-methyl 5'-triphosphoguanosine)-ribonucleoside in mRNA + H2O = N(7)-methyl-GMP + a 5'-end diphospho-ribonucleoside in mRNA + 2 H(+)</text>
        <dbReference type="Rhea" id="RHEA:65388"/>
        <dbReference type="Rhea" id="RHEA-COMP:17165"/>
        <dbReference type="Rhea" id="RHEA-COMP:17167"/>
        <dbReference type="ChEBI" id="CHEBI:15377"/>
        <dbReference type="ChEBI" id="CHEBI:15378"/>
        <dbReference type="ChEBI" id="CHEBI:58285"/>
        <dbReference type="ChEBI" id="CHEBI:156461"/>
        <dbReference type="ChEBI" id="CHEBI:167616"/>
        <dbReference type="EC" id="3.6.1.59"/>
    </reaction>
</comment>
<evidence type="ECO:0000313" key="11">
    <source>
        <dbReference type="RefSeq" id="XP_013774665.1"/>
    </source>
</evidence>